<dbReference type="SUPFAM" id="SSF47336">
    <property type="entry name" value="ACP-like"/>
    <property type="match status" value="1"/>
</dbReference>
<dbReference type="OrthoDB" id="518159at2"/>
<name>A0A1H6EUZ0_9ACTN</name>
<protein>
    <submittedName>
        <fullName evidence="2">Phosphopantetheine attachment site</fullName>
    </submittedName>
</protein>
<reference evidence="2 3" key="1">
    <citation type="submission" date="2016-10" db="EMBL/GenBank/DDBJ databases">
        <authorList>
            <person name="de Groot N.N."/>
        </authorList>
    </citation>
    <scope>NUCLEOTIDE SEQUENCE [LARGE SCALE GENOMIC DNA]</scope>
    <source>
        <strain evidence="2 3">CGMCC 4.7037</strain>
    </source>
</reference>
<gene>
    <name evidence="2" type="ORF">SAMN05444920_117176</name>
</gene>
<sequence>MGIWTELLTTPPRTVTDDFFELGAESLTVVRFLAVVQERYGVELPVDELFAADFTVTAAATLIDETLLGGVTGDQLAELLDELEGMSEQDVRALLDDTSPLGETST</sequence>
<proteinExistence type="predicted"/>
<dbReference type="InterPro" id="IPR009081">
    <property type="entry name" value="PP-bd_ACP"/>
</dbReference>
<dbReference type="Pfam" id="PF00550">
    <property type="entry name" value="PP-binding"/>
    <property type="match status" value="1"/>
</dbReference>
<dbReference type="AlphaFoldDB" id="A0A1H6EUZ0"/>
<dbReference type="RefSeq" id="WP_160150584.1">
    <property type="nucleotide sequence ID" value="NZ_FNVT01000017.1"/>
</dbReference>
<dbReference type="InterPro" id="IPR036736">
    <property type="entry name" value="ACP-like_sf"/>
</dbReference>
<dbReference type="EMBL" id="FNVT01000017">
    <property type="protein sequence ID" value="SEH00745.1"/>
    <property type="molecule type" value="Genomic_DNA"/>
</dbReference>
<dbReference type="Gene3D" id="1.10.1200.10">
    <property type="entry name" value="ACP-like"/>
    <property type="match status" value="1"/>
</dbReference>
<feature type="domain" description="Carrier" evidence="1">
    <location>
        <begin position="1"/>
        <end position="67"/>
    </location>
</feature>
<organism evidence="2 3">
    <name type="scientific">Nonomuraea solani</name>
    <dbReference type="NCBI Taxonomy" id="1144553"/>
    <lineage>
        <taxon>Bacteria</taxon>
        <taxon>Bacillati</taxon>
        <taxon>Actinomycetota</taxon>
        <taxon>Actinomycetes</taxon>
        <taxon>Streptosporangiales</taxon>
        <taxon>Streptosporangiaceae</taxon>
        <taxon>Nonomuraea</taxon>
    </lineage>
</organism>
<keyword evidence="3" id="KW-1185">Reference proteome</keyword>
<dbReference type="PROSITE" id="PS50075">
    <property type="entry name" value="CARRIER"/>
    <property type="match status" value="1"/>
</dbReference>
<accession>A0A1H6EUZ0</accession>
<evidence type="ECO:0000313" key="3">
    <source>
        <dbReference type="Proteomes" id="UP000236732"/>
    </source>
</evidence>
<dbReference type="Proteomes" id="UP000236732">
    <property type="component" value="Unassembled WGS sequence"/>
</dbReference>
<evidence type="ECO:0000313" key="2">
    <source>
        <dbReference type="EMBL" id="SEH00745.1"/>
    </source>
</evidence>
<evidence type="ECO:0000259" key="1">
    <source>
        <dbReference type="PROSITE" id="PS50075"/>
    </source>
</evidence>